<feature type="active site" description="Proton acceptor" evidence="7">
    <location>
        <position position="213"/>
    </location>
</feature>
<evidence type="ECO:0000256" key="3">
    <source>
        <dbReference type="ARBA" id="ARBA00022670"/>
    </source>
</evidence>
<name>A0A0W0SWU2_9GAMM</name>
<feature type="binding site" evidence="8">
    <location>
        <position position="214"/>
    </location>
    <ligand>
        <name>Zn(2+)</name>
        <dbReference type="ChEBI" id="CHEBI:29105"/>
        <label>2</label>
    </ligand>
</feature>
<dbReference type="PATRIC" id="fig|1212489.4.peg.1519"/>
<dbReference type="EMBL" id="LNXY01000020">
    <property type="protein sequence ID" value="KTC87818.1"/>
    <property type="molecule type" value="Genomic_DNA"/>
</dbReference>
<keyword evidence="5" id="KW-0378">Hydrolase</keyword>
<evidence type="ECO:0000256" key="5">
    <source>
        <dbReference type="ARBA" id="ARBA00022801"/>
    </source>
</evidence>
<evidence type="ECO:0000256" key="2">
    <source>
        <dbReference type="ARBA" id="ARBA00022438"/>
    </source>
</evidence>
<dbReference type="OrthoDB" id="9772053at2"/>
<dbReference type="GO" id="GO:0046872">
    <property type="term" value="F:metal ion binding"/>
    <property type="evidence" value="ECO:0007669"/>
    <property type="project" value="UniProtKB-UniRule"/>
</dbReference>
<dbReference type="Proteomes" id="UP000054736">
    <property type="component" value="Unassembled WGS sequence"/>
</dbReference>
<dbReference type="Gene3D" id="2.40.30.40">
    <property type="entry name" value="Peptidase M42, domain 2"/>
    <property type="match status" value="1"/>
</dbReference>
<dbReference type="PIRSF" id="PIRSF001123">
    <property type="entry name" value="PepA_GA"/>
    <property type="match status" value="1"/>
</dbReference>
<sequence>MSKNLSEQILSEFSNLHGVSGFESEVRNEFVRHLKQLDLDYQIDKLGNVTGRVQKNGQLSVLIMAHMDEVGFLTQHVDEQGFIRAIPLGRWVDHILWDKEWLVHIENQSFVAYSGMDPPHISGLYKNQLIDINKLFFDTGLTKKEIIDKGFRPGLAITPATRFKTFANGEFYSGKAFDDRVGLALIIELLTLIKKEPSIANKLEIQFAATVQEELGRRGSRVIYSTLKPDIVINLEASIAQDYPEQFSNTHLIYLGKGPALFAFDGTMIPDQSLLNYIAAIAHANKIPFQWEVEDSYGEDASCLQKSGHGVPAVNIGIPMRYAHSHHSVMRKLDYQLTLKLLFLCLKGAFNFTK</sequence>
<feature type="binding site" evidence="8">
    <location>
        <position position="236"/>
    </location>
    <ligand>
        <name>Zn(2+)</name>
        <dbReference type="ChEBI" id="CHEBI:29105"/>
        <label>1</label>
    </ligand>
</feature>
<dbReference type="Gene3D" id="3.40.630.10">
    <property type="entry name" value="Zn peptidases"/>
    <property type="match status" value="1"/>
</dbReference>
<proteinExistence type="inferred from homology"/>
<dbReference type="Pfam" id="PF05343">
    <property type="entry name" value="Peptidase_M42"/>
    <property type="match status" value="1"/>
</dbReference>
<organism evidence="9 10">
    <name type="scientific">Legionella drozanskii LLAP-1</name>
    <dbReference type="NCBI Taxonomy" id="1212489"/>
    <lineage>
        <taxon>Bacteria</taxon>
        <taxon>Pseudomonadati</taxon>
        <taxon>Pseudomonadota</taxon>
        <taxon>Gammaproteobacteria</taxon>
        <taxon>Legionellales</taxon>
        <taxon>Legionellaceae</taxon>
        <taxon>Legionella</taxon>
    </lineage>
</organism>
<evidence type="ECO:0000256" key="4">
    <source>
        <dbReference type="ARBA" id="ARBA00022723"/>
    </source>
</evidence>
<dbReference type="GO" id="GO:0004177">
    <property type="term" value="F:aminopeptidase activity"/>
    <property type="evidence" value="ECO:0007669"/>
    <property type="project" value="UniProtKB-UniRule"/>
</dbReference>
<gene>
    <name evidence="9" type="ORF">Ldro_1437</name>
</gene>
<reference evidence="9 10" key="1">
    <citation type="submission" date="2015-11" db="EMBL/GenBank/DDBJ databases">
        <title>Genomic analysis of 38 Legionella species identifies large and diverse effector repertoires.</title>
        <authorList>
            <person name="Burstein D."/>
            <person name="Amaro F."/>
            <person name="Zusman T."/>
            <person name="Lifshitz Z."/>
            <person name="Cohen O."/>
            <person name="Gilbert J.A."/>
            <person name="Pupko T."/>
            <person name="Shuman H.A."/>
            <person name="Segal G."/>
        </authorList>
    </citation>
    <scope>NUCLEOTIDE SEQUENCE [LARGE SCALE GENOMIC DNA]</scope>
    <source>
        <strain evidence="9 10">ATCC 700990</strain>
    </source>
</reference>
<keyword evidence="3" id="KW-0645">Protease</keyword>
<keyword evidence="10" id="KW-1185">Reference proteome</keyword>
<feature type="binding site" evidence="8">
    <location>
        <position position="324"/>
    </location>
    <ligand>
        <name>Zn(2+)</name>
        <dbReference type="ChEBI" id="CHEBI:29105"/>
        <label>2</label>
    </ligand>
</feature>
<comment type="caution">
    <text evidence="9">The sequence shown here is derived from an EMBL/GenBank/DDBJ whole genome shotgun (WGS) entry which is preliminary data.</text>
</comment>
<keyword evidence="4 8" id="KW-0479">Metal-binding</keyword>
<feature type="binding site" evidence="8">
    <location>
        <position position="178"/>
    </location>
    <ligand>
        <name>Zn(2+)</name>
        <dbReference type="ChEBI" id="CHEBI:29105"/>
        <label>2</label>
    </ligand>
</feature>
<dbReference type="STRING" id="1212489.Ldro_1437"/>
<dbReference type="PANTHER" id="PTHR32481">
    <property type="entry name" value="AMINOPEPTIDASE"/>
    <property type="match status" value="1"/>
</dbReference>
<dbReference type="AlphaFoldDB" id="A0A0W0SWU2"/>
<accession>A0A0W0SWU2</accession>
<dbReference type="InterPro" id="IPR008007">
    <property type="entry name" value="Peptidase_M42"/>
</dbReference>
<evidence type="ECO:0000256" key="7">
    <source>
        <dbReference type="PIRSR" id="PIRSR001123-1"/>
    </source>
</evidence>
<evidence type="ECO:0000256" key="1">
    <source>
        <dbReference type="ARBA" id="ARBA00006272"/>
    </source>
</evidence>
<evidence type="ECO:0000313" key="10">
    <source>
        <dbReference type="Proteomes" id="UP000054736"/>
    </source>
</evidence>
<feature type="binding site" evidence="8">
    <location>
        <position position="66"/>
    </location>
    <ligand>
        <name>Zn(2+)</name>
        <dbReference type="ChEBI" id="CHEBI:29105"/>
        <label>1</label>
    </ligand>
</feature>
<evidence type="ECO:0000256" key="8">
    <source>
        <dbReference type="PIRSR" id="PIRSR001123-2"/>
    </source>
</evidence>
<keyword evidence="2" id="KW-0031">Aminopeptidase</keyword>
<dbReference type="GO" id="GO:0006508">
    <property type="term" value="P:proteolysis"/>
    <property type="evidence" value="ECO:0007669"/>
    <property type="project" value="UniProtKB-KW"/>
</dbReference>
<dbReference type="InterPro" id="IPR051464">
    <property type="entry name" value="Peptidase_M42_aminopept"/>
</dbReference>
<comment type="cofactor">
    <cofactor evidence="8">
        <name>a divalent metal cation</name>
        <dbReference type="ChEBI" id="CHEBI:60240"/>
    </cofactor>
    <text evidence="8">Binds 2 divalent metal cations per subunit.</text>
</comment>
<dbReference type="SUPFAM" id="SSF101821">
    <property type="entry name" value="Aminopeptidase/glucanase lid domain"/>
    <property type="match status" value="1"/>
</dbReference>
<comment type="similarity">
    <text evidence="1 6">Belongs to the peptidase M42 family.</text>
</comment>
<dbReference type="SUPFAM" id="SSF53187">
    <property type="entry name" value="Zn-dependent exopeptidases"/>
    <property type="match status" value="1"/>
</dbReference>
<feature type="binding site" evidence="8">
    <location>
        <position position="178"/>
    </location>
    <ligand>
        <name>Zn(2+)</name>
        <dbReference type="ChEBI" id="CHEBI:29105"/>
        <label>1</label>
    </ligand>
</feature>
<dbReference type="PANTHER" id="PTHR32481:SF0">
    <property type="entry name" value="AMINOPEPTIDASE YPDE-RELATED"/>
    <property type="match status" value="1"/>
</dbReference>
<evidence type="ECO:0000313" key="9">
    <source>
        <dbReference type="EMBL" id="KTC87818.1"/>
    </source>
</evidence>
<dbReference type="InterPro" id="IPR023367">
    <property type="entry name" value="Peptidase_M42_dom2"/>
</dbReference>
<protein>
    <submittedName>
        <fullName evidence="9">Endo-1,4 beta-glucanase</fullName>
    </submittedName>
</protein>
<evidence type="ECO:0000256" key="6">
    <source>
        <dbReference type="PIRNR" id="PIRNR001123"/>
    </source>
</evidence>
<dbReference type="RefSeq" id="WP_058495733.1">
    <property type="nucleotide sequence ID" value="NZ_CAAAIU010000002.1"/>
</dbReference>